<dbReference type="InterPro" id="IPR051083">
    <property type="entry name" value="GrpII_Intron_Splice-Mob/Def"/>
</dbReference>
<geneLocation type="mitochondrion" evidence="4"/>
<evidence type="ECO:0000256" key="2">
    <source>
        <dbReference type="SAM" id="Phobius"/>
    </source>
</evidence>
<feature type="transmembrane region" description="Helical" evidence="2">
    <location>
        <begin position="33"/>
        <end position="52"/>
    </location>
</feature>
<name>A0A482DVM0_9PEZI</name>
<keyword evidence="2" id="KW-0812">Transmembrane</keyword>
<dbReference type="PANTHER" id="PTHR34047">
    <property type="entry name" value="NUCLEAR INTRON MATURASE 1, MITOCHONDRIAL-RELATED"/>
    <property type="match status" value="1"/>
</dbReference>
<dbReference type="GO" id="GO:0005739">
    <property type="term" value="C:mitochondrion"/>
    <property type="evidence" value="ECO:0007669"/>
    <property type="project" value="UniProtKB-ARBA"/>
</dbReference>
<feature type="region of interest" description="Disordered" evidence="1">
    <location>
        <begin position="142"/>
        <end position="227"/>
    </location>
</feature>
<dbReference type="Pfam" id="PF00078">
    <property type="entry name" value="RVT_1"/>
    <property type="match status" value="1"/>
</dbReference>
<dbReference type="Pfam" id="PF01348">
    <property type="entry name" value="Intron_maturas2"/>
    <property type="match status" value="1"/>
</dbReference>
<gene>
    <name evidence="4" type="primary">orf745</name>
</gene>
<feature type="compositionally biased region" description="Basic residues" evidence="1">
    <location>
        <begin position="182"/>
        <end position="193"/>
    </location>
</feature>
<protein>
    <recommendedName>
        <fullName evidence="3">Reverse transcriptase domain-containing protein</fullName>
    </recommendedName>
</protein>
<organism evidence="4">
    <name type="scientific">Dactylella sp</name>
    <dbReference type="NCBI Taxonomy" id="1814903"/>
    <lineage>
        <taxon>Eukaryota</taxon>
        <taxon>Fungi</taxon>
        <taxon>Dikarya</taxon>
        <taxon>Ascomycota</taxon>
        <taxon>Pezizomycotina</taxon>
        <taxon>Orbiliomycetes</taxon>
        <taxon>Orbiliales</taxon>
        <taxon>Orbiliaceae</taxon>
        <taxon>Dactylella</taxon>
    </lineage>
</organism>
<feature type="compositionally biased region" description="Basic and acidic residues" evidence="1">
    <location>
        <begin position="194"/>
        <end position="208"/>
    </location>
</feature>
<feature type="domain" description="Reverse transcriptase" evidence="3">
    <location>
        <begin position="294"/>
        <end position="581"/>
    </location>
</feature>
<evidence type="ECO:0000256" key="1">
    <source>
        <dbReference type="SAM" id="MobiDB-lite"/>
    </source>
</evidence>
<keyword evidence="2" id="KW-1133">Transmembrane helix</keyword>
<accession>A0A482DVM0</accession>
<keyword evidence="2" id="KW-0472">Membrane</keyword>
<dbReference type="PANTHER" id="PTHR34047:SF8">
    <property type="entry name" value="PROTEIN YKFC"/>
    <property type="match status" value="1"/>
</dbReference>
<evidence type="ECO:0000259" key="3">
    <source>
        <dbReference type="PROSITE" id="PS50878"/>
    </source>
</evidence>
<dbReference type="AlphaFoldDB" id="A0A482DVM0"/>
<proteinExistence type="predicted"/>
<dbReference type="GO" id="GO:0006397">
    <property type="term" value="P:mRNA processing"/>
    <property type="evidence" value="ECO:0007669"/>
    <property type="project" value="InterPro"/>
</dbReference>
<evidence type="ECO:0000313" key="4">
    <source>
        <dbReference type="EMBL" id="QBM09686.1"/>
    </source>
</evidence>
<dbReference type="PROSITE" id="PS50878">
    <property type="entry name" value="RT_POL"/>
    <property type="match status" value="1"/>
</dbReference>
<dbReference type="InterPro" id="IPR000477">
    <property type="entry name" value="RT_dom"/>
</dbReference>
<reference evidence="4" key="1">
    <citation type="submission" date="2019-02" db="EMBL/GenBank/DDBJ databases">
        <authorList>
            <person name="Fang M.L."/>
            <person name="Zhang Y."/>
        </authorList>
    </citation>
    <scope>NUCLEOTIDE SEQUENCE</scope>
    <source>
        <strain evidence="4">YMF1.01838</strain>
    </source>
</reference>
<dbReference type="SUPFAM" id="SSF56672">
    <property type="entry name" value="DNA/RNA polymerases"/>
    <property type="match status" value="1"/>
</dbReference>
<dbReference type="InterPro" id="IPR024937">
    <property type="entry name" value="Domain_X"/>
</dbReference>
<dbReference type="CDD" id="cd01651">
    <property type="entry name" value="RT_G2_intron"/>
    <property type="match status" value="1"/>
</dbReference>
<sequence>MNASLGTERWTWSSNAKDIGMCAQRVSFFARIIHWYIILNIIGSVYFTLYLSHTIGVVGANNPTITIADGERGADRFPWIYNSPAREVYNDYDKKSDTFWLLWVGLRTLISFIRYKIKRFVFSNLNAYVGNSDYTGCLKAKSHSHQETPKRKVQKSKVDVPSPNFNSDKNGDEEEPEERSASKRMRSRSRRSSGKPEKAKPENAKGDSSESPTKKQGTRNKDSLSNSSLRSFVQSRLNLFKDKDGKLNGIINILADPGYLQFCYMLIRGKPGNMSKGITNETLDGLTHEWFVKTAADIKSGKIRLTPARRVMIPKPGKSERRPLGVGAPREKIIQKGLQMILEAIYEPKFLDCSHGFRPGRSTHSALQLLHLKGCNYSWVIQGDISKCFDRIPHNVILDILSRGIKCDKFLSLIRKTLSAGYKDPDTNLIITTKIGTPQGSVLSPLLANIVLHELDKYITEEISPLYDKGLRRKGNKVYNKVIYARDPKNRNASKEERRMALKLVRTIHRHDPFDPNYRRNMYLRYADDFVFLLEGPKSEALVIKSQIKEFLSQHTGLELNDDKTLVTHLHEGFDFLGAHIKTLKRVDFRSSTVTKTGKVFTMRAKVRARVDMPTERIINKLQTLGFVRRNKSNELLAVPYTKLVNLDHVTILQFFNSKIQGLMNYYTFAGNRVKLFNLIWLLKQSAAKTLARKYKLKSMRLVFKKFGTNLKDRDTDYQLVTPSSLPAIHQYNCKNEVSPALETL</sequence>
<dbReference type="InterPro" id="IPR043502">
    <property type="entry name" value="DNA/RNA_pol_sf"/>
</dbReference>
<keyword evidence="4" id="KW-0496">Mitochondrion</keyword>
<dbReference type="EMBL" id="MK550697">
    <property type="protein sequence ID" value="QBM09686.1"/>
    <property type="molecule type" value="Genomic_DNA"/>
</dbReference>